<dbReference type="OMA" id="PHRSRIT"/>
<dbReference type="GO" id="GO:0046983">
    <property type="term" value="F:protein dimerization activity"/>
    <property type="evidence" value="ECO:0007669"/>
    <property type="project" value="InterPro"/>
</dbReference>
<name>A0A0C2MQZ8_THEKT</name>
<dbReference type="PANTHER" id="PTHR45913">
    <property type="entry name" value="EPM2A-INTERACTING PROTEIN 1"/>
    <property type="match status" value="1"/>
</dbReference>
<dbReference type="InterPro" id="IPR012337">
    <property type="entry name" value="RNaseH-like_sf"/>
</dbReference>
<feature type="domain" description="HAT C-terminal dimerisation" evidence="1">
    <location>
        <begin position="19"/>
        <end position="77"/>
    </location>
</feature>
<comment type="caution">
    <text evidence="2">The sequence shown here is derived from an EMBL/GenBank/DDBJ whole genome shotgun (WGS) entry which is preliminary data.</text>
</comment>
<sequence>MELIEIPCDSILKDKFVSVDNGKFYTFASQKYPMLAAFSARIFSMFGTSYVCERLFSIMNLNKSKYRSKLTYSHLNAVPRVSTAQTLAPGFDELVSAKRC</sequence>
<dbReference type="Proteomes" id="UP000031668">
    <property type="component" value="Unassembled WGS sequence"/>
</dbReference>
<dbReference type="Pfam" id="PF05699">
    <property type="entry name" value="Dimer_Tnp_hAT"/>
    <property type="match status" value="1"/>
</dbReference>
<accession>A0A0C2MQZ8</accession>
<protein>
    <submittedName>
        <fullName evidence="2">General transcription factor II-I repeat domain-containing protein 2B</fullName>
    </submittedName>
</protein>
<dbReference type="OrthoDB" id="8933759at2759"/>
<dbReference type="EMBL" id="JWZT01002340">
    <property type="protein sequence ID" value="KII69621.1"/>
    <property type="molecule type" value="Genomic_DNA"/>
</dbReference>
<evidence type="ECO:0000313" key="2">
    <source>
        <dbReference type="EMBL" id="KII69621.1"/>
    </source>
</evidence>
<evidence type="ECO:0000259" key="1">
    <source>
        <dbReference type="Pfam" id="PF05699"/>
    </source>
</evidence>
<dbReference type="InterPro" id="IPR008906">
    <property type="entry name" value="HATC_C_dom"/>
</dbReference>
<evidence type="ECO:0000313" key="3">
    <source>
        <dbReference type="Proteomes" id="UP000031668"/>
    </source>
</evidence>
<gene>
    <name evidence="2" type="ORF">RF11_10208</name>
</gene>
<proteinExistence type="predicted"/>
<dbReference type="PANTHER" id="PTHR45913:SF11">
    <property type="entry name" value="EPM2A-INTERACTING PROTEIN 1"/>
    <property type="match status" value="1"/>
</dbReference>
<dbReference type="AlphaFoldDB" id="A0A0C2MQZ8"/>
<keyword evidence="3" id="KW-1185">Reference proteome</keyword>
<organism evidence="2 3">
    <name type="scientific">Thelohanellus kitauei</name>
    <name type="common">Myxosporean</name>
    <dbReference type="NCBI Taxonomy" id="669202"/>
    <lineage>
        <taxon>Eukaryota</taxon>
        <taxon>Metazoa</taxon>
        <taxon>Cnidaria</taxon>
        <taxon>Myxozoa</taxon>
        <taxon>Myxosporea</taxon>
        <taxon>Bivalvulida</taxon>
        <taxon>Platysporina</taxon>
        <taxon>Myxobolidae</taxon>
        <taxon>Thelohanellus</taxon>
    </lineage>
</organism>
<dbReference type="SUPFAM" id="SSF53098">
    <property type="entry name" value="Ribonuclease H-like"/>
    <property type="match status" value="1"/>
</dbReference>
<reference evidence="2 3" key="1">
    <citation type="journal article" date="2014" name="Genome Biol. Evol.">
        <title>The genome of the myxosporean Thelohanellus kitauei shows adaptations to nutrient acquisition within its fish host.</title>
        <authorList>
            <person name="Yang Y."/>
            <person name="Xiong J."/>
            <person name="Zhou Z."/>
            <person name="Huo F."/>
            <person name="Miao W."/>
            <person name="Ran C."/>
            <person name="Liu Y."/>
            <person name="Zhang J."/>
            <person name="Feng J."/>
            <person name="Wang M."/>
            <person name="Wang M."/>
            <person name="Wang L."/>
            <person name="Yao B."/>
        </authorList>
    </citation>
    <scope>NUCLEOTIDE SEQUENCE [LARGE SCALE GENOMIC DNA]</scope>
    <source>
        <strain evidence="2">Wuqing</strain>
    </source>
</reference>